<dbReference type="InterPro" id="IPR011856">
    <property type="entry name" value="tRNA_endonuc-like_dom_sf"/>
</dbReference>
<dbReference type="RefSeq" id="WP_172976498.1">
    <property type="nucleotide sequence ID" value="NZ_CAUPKI010000012.1"/>
</dbReference>
<dbReference type="InterPro" id="IPR011335">
    <property type="entry name" value="Restrct_endonuc-II-like"/>
</dbReference>
<protein>
    <recommendedName>
        <fullName evidence="2">UPF0102 protein KIA07_06955</fullName>
    </recommendedName>
</protein>
<dbReference type="CDD" id="cd20736">
    <property type="entry name" value="PoNe_Nuclease"/>
    <property type="match status" value="1"/>
</dbReference>
<evidence type="ECO:0000256" key="2">
    <source>
        <dbReference type="HAMAP-Rule" id="MF_00048"/>
    </source>
</evidence>
<gene>
    <name evidence="3" type="ORF">KIA07_06955</name>
</gene>
<dbReference type="HAMAP" id="MF_00048">
    <property type="entry name" value="UPF0102"/>
    <property type="match status" value="1"/>
</dbReference>
<comment type="caution">
    <text evidence="3">The sequence shown here is derived from an EMBL/GenBank/DDBJ whole genome shotgun (WGS) entry which is preliminary data.</text>
</comment>
<dbReference type="Pfam" id="PF02021">
    <property type="entry name" value="UPF0102"/>
    <property type="match status" value="1"/>
</dbReference>
<sequence>MKMEKNRGKIAEDYACEYLIEKGYEIIDRNYSERIGELDIVCTYENYLVIVEVKARTDDKFGAPSDFVTLGKQDRIRKTTEIYIDKNDLYDYQPRFDVIEIYLDNFKLNHYIDAF</sequence>
<reference evidence="3" key="1">
    <citation type="submission" date="2021-02" db="EMBL/GenBank/DDBJ databases">
        <title>Infant gut strain persistence is associated with maternal origin, phylogeny, and functional potential including surface adhesion and iron acquisition.</title>
        <authorList>
            <person name="Lou Y.C."/>
        </authorList>
    </citation>
    <scope>NUCLEOTIDE SEQUENCE</scope>
    <source>
        <strain evidence="3">L3_058_000G1_dasL3_058_000G1_concoct_72</strain>
    </source>
</reference>
<dbReference type="Gene3D" id="3.40.1350.10">
    <property type="match status" value="1"/>
</dbReference>
<comment type="similarity">
    <text evidence="1 2">Belongs to the UPF0102 family.</text>
</comment>
<evidence type="ECO:0000313" key="3">
    <source>
        <dbReference type="EMBL" id="MBS5965383.1"/>
    </source>
</evidence>
<accession>A0A943LFZ7</accession>
<dbReference type="SUPFAM" id="SSF52980">
    <property type="entry name" value="Restriction endonuclease-like"/>
    <property type="match status" value="1"/>
</dbReference>
<dbReference type="PANTHER" id="PTHR34039">
    <property type="entry name" value="UPF0102 PROTEIN YRAN"/>
    <property type="match status" value="1"/>
</dbReference>
<dbReference type="EMBL" id="JAHAIK010000019">
    <property type="protein sequence ID" value="MBS5965383.1"/>
    <property type="molecule type" value="Genomic_DNA"/>
</dbReference>
<name>A0A943LFZ7_FINMA</name>
<dbReference type="InterPro" id="IPR003509">
    <property type="entry name" value="UPF0102_YraN-like"/>
</dbReference>
<dbReference type="Proteomes" id="UP000730862">
    <property type="component" value="Unassembled WGS sequence"/>
</dbReference>
<proteinExistence type="inferred from homology"/>
<dbReference type="AlphaFoldDB" id="A0A943LFZ7"/>
<organism evidence="3 4">
    <name type="scientific">Finegoldia magna</name>
    <name type="common">Peptostreptococcus magnus</name>
    <dbReference type="NCBI Taxonomy" id="1260"/>
    <lineage>
        <taxon>Bacteria</taxon>
        <taxon>Bacillati</taxon>
        <taxon>Bacillota</taxon>
        <taxon>Tissierellia</taxon>
        <taxon>Tissierellales</taxon>
        <taxon>Peptoniphilaceae</taxon>
        <taxon>Finegoldia</taxon>
    </lineage>
</organism>
<dbReference type="PANTHER" id="PTHR34039:SF1">
    <property type="entry name" value="UPF0102 PROTEIN YRAN"/>
    <property type="match status" value="1"/>
</dbReference>
<evidence type="ECO:0000256" key="1">
    <source>
        <dbReference type="ARBA" id="ARBA00006738"/>
    </source>
</evidence>
<dbReference type="GO" id="GO:0003676">
    <property type="term" value="F:nucleic acid binding"/>
    <property type="evidence" value="ECO:0007669"/>
    <property type="project" value="InterPro"/>
</dbReference>
<dbReference type="NCBIfam" id="NF009150">
    <property type="entry name" value="PRK12497.1-3"/>
    <property type="match status" value="1"/>
</dbReference>
<evidence type="ECO:0000313" key="4">
    <source>
        <dbReference type="Proteomes" id="UP000730862"/>
    </source>
</evidence>